<feature type="transmembrane region" description="Helical" evidence="4">
    <location>
        <begin position="102"/>
        <end position="124"/>
    </location>
</feature>
<dbReference type="Gene3D" id="1.20.1250.20">
    <property type="entry name" value="MFS general substrate transporter like domains"/>
    <property type="match status" value="2"/>
</dbReference>
<keyword evidence="3 4" id="KW-0472">Membrane</keyword>
<feature type="transmembrane region" description="Helical" evidence="4">
    <location>
        <begin position="259"/>
        <end position="277"/>
    </location>
</feature>
<dbReference type="Pfam" id="PF07690">
    <property type="entry name" value="MFS_1"/>
    <property type="match status" value="1"/>
</dbReference>
<feature type="transmembrane region" description="Helical" evidence="4">
    <location>
        <begin position="164"/>
        <end position="186"/>
    </location>
</feature>
<evidence type="ECO:0000256" key="1">
    <source>
        <dbReference type="ARBA" id="ARBA00022692"/>
    </source>
</evidence>
<dbReference type="STRING" id="266809.PM03_13545"/>
<feature type="transmembrane region" description="Helical" evidence="4">
    <location>
        <begin position="343"/>
        <end position="362"/>
    </location>
</feature>
<dbReference type="InterPro" id="IPR050327">
    <property type="entry name" value="Proton-linked_MCT"/>
</dbReference>
<keyword evidence="1 4" id="KW-0812">Transmembrane</keyword>
<dbReference type="PANTHER" id="PTHR11360">
    <property type="entry name" value="MONOCARBOXYLATE TRANSPORTER"/>
    <property type="match status" value="1"/>
</dbReference>
<organism evidence="6 7">
    <name type="scientific">Thalassobacter stenotrophicus</name>
    <dbReference type="NCBI Taxonomy" id="266809"/>
    <lineage>
        <taxon>Bacteria</taxon>
        <taxon>Pseudomonadati</taxon>
        <taxon>Pseudomonadota</taxon>
        <taxon>Alphaproteobacteria</taxon>
        <taxon>Rhodobacterales</taxon>
        <taxon>Roseobacteraceae</taxon>
        <taxon>Thalassobacter</taxon>
    </lineage>
</organism>
<feature type="transmembrane region" description="Helical" evidence="4">
    <location>
        <begin position="284"/>
        <end position="301"/>
    </location>
</feature>
<protein>
    <submittedName>
        <fullName evidence="6">Putative 3-hydroxyphenylpropionic transporter MhpT</fullName>
    </submittedName>
</protein>
<feature type="transmembrane region" description="Helical" evidence="4">
    <location>
        <begin position="49"/>
        <end position="66"/>
    </location>
</feature>
<keyword evidence="2 4" id="KW-1133">Transmembrane helix</keyword>
<name>A0A0P1EZF6_9RHOB</name>
<evidence type="ECO:0000313" key="6">
    <source>
        <dbReference type="EMBL" id="CUH60567.1"/>
    </source>
</evidence>
<dbReference type="SUPFAM" id="SSF103473">
    <property type="entry name" value="MFS general substrate transporter"/>
    <property type="match status" value="1"/>
</dbReference>
<evidence type="ECO:0000259" key="5">
    <source>
        <dbReference type="PROSITE" id="PS50850"/>
    </source>
</evidence>
<dbReference type="Proteomes" id="UP000051298">
    <property type="component" value="Unassembled WGS sequence"/>
</dbReference>
<dbReference type="EMBL" id="CYRX01000026">
    <property type="protein sequence ID" value="CUH60567.1"/>
    <property type="molecule type" value="Genomic_DNA"/>
</dbReference>
<feature type="transmembrane region" description="Helical" evidence="4">
    <location>
        <begin position="307"/>
        <end position="331"/>
    </location>
</feature>
<feature type="transmembrane region" description="Helical" evidence="4">
    <location>
        <begin position="136"/>
        <end position="158"/>
    </location>
</feature>
<feature type="transmembrane region" description="Helical" evidence="4">
    <location>
        <begin position="374"/>
        <end position="394"/>
    </location>
</feature>
<feature type="transmembrane region" description="Helical" evidence="4">
    <location>
        <begin position="219"/>
        <end position="239"/>
    </location>
</feature>
<gene>
    <name evidence="6" type="ORF">THS5294_01862</name>
</gene>
<dbReference type="GO" id="GO:0022857">
    <property type="term" value="F:transmembrane transporter activity"/>
    <property type="evidence" value="ECO:0007669"/>
    <property type="project" value="InterPro"/>
</dbReference>
<dbReference type="InterPro" id="IPR036259">
    <property type="entry name" value="MFS_trans_sf"/>
</dbReference>
<evidence type="ECO:0000256" key="2">
    <source>
        <dbReference type="ARBA" id="ARBA00022989"/>
    </source>
</evidence>
<evidence type="ECO:0000256" key="4">
    <source>
        <dbReference type="SAM" id="Phobius"/>
    </source>
</evidence>
<proteinExistence type="predicted"/>
<sequence>MIGFFLSNIRWLAAGALLAFSSSYGQTFFIAIFAGEIRRDFGLSHGDWGLIYGIGTGVSALIMVWAGGLTDRFRVRTLSAITLILLALSCIAMAVNPFAGTLVFLILALRVTGQGMLSHIPAVAMTRWFVASRGRALAIAALGFAVAQAFLPMLFVMIKDAVGWRVSWAIAAGFAFLAIPLLVWLLQKERTPQSHAEEKGATGMGARHWTRAEAIRHPLFWAFCPSIFGLSAWGTALFFHQVHLAEVKGWTHADLTLLFPVFTVASVVAMLCAGAAIDRFGTRLLVPTYLIPAALGFMLLASATSLWVGGAAFVIIGATQGMSAAVPGAFWAEHYGTQFVGSIKALATAVMVAGSAAGPWITGAFIDTGLSFNAQFPLFSVYFVGAGLLAWLGLRSARSA</sequence>
<dbReference type="InterPro" id="IPR020846">
    <property type="entry name" value="MFS_dom"/>
</dbReference>
<evidence type="ECO:0000313" key="7">
    <source>
        <dbReference type="Proteomes" id="UP000051298"/>
    </source>
</evidence>
<dbReference type="InterPro" id="IPR011701">
    <property type="entry name" value="MFS"/>
</dbReference>
<dbReference type="eggNOG" id="COG2814">
    <property type="taxonomic scope" value="Bacteria"/>
</dbReference>
<feature type="domain" description="Major facilitator superfamily (MFS) profile" evidence="5">
    <location>
        <begin position="1"/>
        <end position="398"/>
    </location>
</feature>
<accession>A0A0P1EZF6</accession>
<feature type="transmembrane region" description="Helical" evidence="4">
    <location>
        <begin position="78"/>
        <end position="96"/>
    </location>
</feature>
<evidence type="ECO:0000256" key="3">
    <source>
        <dbReference type="ARBA" id="ARBA00023136"/>
    </source>
</evidence>
<dbReference type="PROSITE" id="PS50850">
    <property type="entry name" value="MFS"/>
    <property type="match status" value="1"/>
</dbReference>
<reference evidence="6 7" key="1">
    <citation type="submission" date="2015-09" db="EMBL/GenBank/DDBJ databases">
        <authorList>
            <consortium name="Swine Surveillance"/>
        </authorList>
    </citation>
    <scope>NUCLEOTIDE SEQUENCE [LARGE SCALE GENOMIC DNA]</scope>
    <source>
        <strain evidence="6 7">CECT 5294</strain>
    </source>
</reference>
<dbReference type="AlphaFoldDB" id="A0A0P1EZF6"/>
<dbReference type="PANTHER" id="PTHR11360:SF308">
    <property type="entry name" value="BLL3089 PROTEIN"/>
    <property type="match status" value="1"/>
</dbReference>
<dbReference type="RefSeq" id="WP_058123508.1">
    <property type="nucleotide sequence ID" value="NZ_CYRX01000026.1"/>
</dbReference>